<feature type="region of interest" description="Disordered" evidence="1">
    <location>
        <begin position="119"/>
        <end position="210"/>
    </location>
</feature>
<feature type="compositionally biased region" description="Low complexity" evidence="1">
    <location>
        <begin position="188"/>
        <end position="200"/>
    </location>
</feature>
<protein>
    <submittedName>
        <fullName evidence="2">Uncharacterized protein</fullName>
    </submittedName>
</protein>
<dbReference type="Proteomes" id="UP000641386">
    <property type="component" value="Unassembled WGS sequence"/>
</dbReference>
<keyword evidence="3" id="KW-1185">Reference proteome</keyword>
<accession>A0A919A9H6</accession>
<feature type="compositionally biased region" description="Polar residues" evidence="1">
    <location>
        <begin position="155"/>
        <end position="166"/>
    </location>
</feature>
<comment type="caution">
    <text evidence="2">The sequence shown here is derived from an EMBL/GenBank/DDBJ whole genome shotgun (WGS) entry which is preliminary data.</text>
</comment>
<dbReference type="AlphaFoldDB" id="A0A919A9H6"/>
<evidence type="ECO:0000313" key="3">
    <source>
        <dbReference type="Proteomes" id="UP000641386"/>
    </source>
</evidence>
<sequence length="210" mass="23282">MQPSAIRDRVYYRCEFKEREAALYPGLDHPRTVNLREDIVCRELDTWIARAFEPDRLTATITALSAASIAASTASIHTPEQAQARQAIKESERKLARYQAALDAGADPAVVTQWINDAQRDKDAAQRRSSTLCAPPPERRKRPSPPTRSERSLRDSATSHSASKRPTPTRKGPSTRPWGSLSATTTQRGPRPSGRGPRFRIAIRSVRGGT</sequence>
<dbReference type="EMBL" id="BNBC01000032">
    <property type="protein sequence ID" value="GHE94146.1"/>
    <property type="molecule type" value="Genomic_DNA"/>
</dbReference>
<gene>
    <name evidence="2" type="ORF">GCM10014715_57920</name>
</gene>
<evidence type="ECO:0000256" key="1">
    <source>
        <dbReference type="SAM" id="MobiDB-lite"/>
    </source>
</evidence>
<proteinExistence type="predicted"/>
<organism evidence="2 3">
    <name type="scientific">Streptomyces spiralis</name>
    <dbReference type="NCBI Taxonomy" id="66376"/>
    <lineage>
        <taxon>Bacteria</taxon>
        <taxon>Bacillati</taxon>
        <taxon>Actinomycetota</taxon>
        <taxon>Actinomycetes</taxon>
        <taxon>Kitasatosporales</taxon>
        <taxon>Streptomycetaceae</taxon>
        <taxon>Streptomyces</taxon>
    </lineage>
</organism>
<evidence type="ECO:0000313" key="2">
    <source>
        <dbReference type="EMBL" id="GHE94146.1"/>
    </source>
</evidence>
<reference evidence="2" key="1">
    <citation type="journal article" date="2014" name="Int. J. Syst. Evol. Microbiol.">
        <title>Complete genome sequence of Corynebacterium casei LMG S-19264T (=DSM 44701T), isolated from a smear-ripened cheese.</title>
        <authorList>
            <consortium name="US DOE Joint Genome Institute (JGI-PGF)"/>
            <person name="Walter F."/>
            <person name="Albersmeier A."/>
            <person name="Kalinowski J."/>
            <person name="Ruckert C."/>
        </authorList>
    </citation>
    <scope>NUCLEOTIDE SEQUENCE</scope>
    <source>
        <strain evidence="2">JCM 3302</strain>
    </source>
</reference>
<reference evidence="2" key="2">
    <citation type="submission" date="2020-09" db="EMBL/GenBank/DDBJ databases">
        <authorList>
            <person name="Sun Q."/>
            <person name="Ohkuma M."/>
        </authorList>
    </citation>
    <scope>NUCLEOTIDE SEQUENCE</scope>
    <source>
        <strain evidence="2">JCM 3302</strain>
    </source>
</reference>
<name>A0A919A9H6_9ACTN</name>